<name>A0A2I6PFQ9_9CAUD</name>
<gene>
    <name evidence="1" type="ORF">phiP43_188</name>
</gene>
<protein>
    <submittedName>
        <fullName evidence="1">Uncharacterized protein</fullName>
    </submittedName>
</protein>
<dbReference type="EMBL" id="MG696114">
    <property type="protein sequence ID" value="AUM58546.1"/>
    <property type="molecule type" value="Genomic_DNA"/>
</dbReference>
<organism evidence="1 2">
    <name type="scientific">Proteus phage phiP4-3</name>
    <dbReference type="NCBI Taxonomy" id="2065203"/>
    <lineage>
        <taxon>Viruses</taxon>
        <taxon>Duplodnaviria</taxon>
        <taxon>Heunggongvirae</taxon>
        <taxon>Uroviricota</taxon>
        <taxon>Caudoviricetes</taxon>
        <taxon>Pantevenvirales</taxon>
        <taxon>Straboviridae</taxon>
        <taxon>Bragavirus</taxon>
        <taxon>Bragavirus p43</taxon>
    </lineage>
</organism>
<keyword evidence="2" id="KW-1185">Reference proteome</keyword>
<reference evidence="1 2" key="1">
    <citation type="submission" date="2017-12" db="EMBL/GenBank/DDBJ databases">
        <title>Complete genome sequence and characterization of bacteriophage phiP4-3 infecting Proteus pennea.</title>
        <authorList>
            <person name="He Y."/>
            <person name="Yang H."/>
        </authorList>
    </citation>
    <scope>NUCLEOTIDE SEQUENCE [LARGE SCALE GENOMIC DNA]</scope>
</reference>
<accession>A0A2I6PFQ9</accession>
<sequence length="61" mass="7251">MHFYLVDNKNRNLDVRVTSTESGSYMLDQGHDCVVLSQSQIERLVQEYQYDQRRQSLKDRG</sequence>
<evidence type="ECO:0000313" key="2">
    <source>
        <dbReference type="Proteomes" id="UP000240538"/>
    </source>
</evidence>
<dbReference type="Proteomes" id="UP000240538">
    <property type="component" value="Segment"/>
</dbReference>
<evidence type="ECO:0000313" key="1">
    <source>
        <dbReference type="EMBL" id="AUM58546.1"/>
    </source>
</evidence>
<proteinExistence type="predicted"/>